<protein>
    <recommendedName>
        <fullName evidence="3">Methyltransferase domain-containing protein</fullName>
    </recommendedName>
</protein>
<name>A0A154W8K7_9PROT</name>
<dbReference type="Gene3D" id="3.40.50.150">
    <property type="entry name" value="Vaccinia Virus protein VP39"/>
    <property type="match status" value="1"/>
</dbReference>
<comment type="caution">
    <text evidence="1">The sequence shown here is derived from an EMBL/GenBank/DDBJ whole genome shotgun (WGS) entry which is preliminary data.</text>
</comment>
<dbReference type="SUPFAM" id="SSF53335">
    <property type="entry name" value="S-adenosyl-L-methionine-dependent methyltransferases"/>
    <property type="match status" value="1"/>
</dbReference>
<dbReference type="Pfam" id="PF13489">
    <property type="entry name" value="Methyltransf_23"/>
    <property type="match status" value="1"/>
</dbReference>
<evidence type="ECO:0008006" key="3">
    <source>
        <dbReference type="Google" id="ProtNLM"/>
    </source>
</evidence>
<dbReference type="EMBL" id="LPXN01000094">
    <property type="protein sequence ID" value="KZD09793.1"/>
    <property type="molecule type" value="Genomic_DNA"/>
</dbReference>
<gene>
    <name evidence="1" type="ORF">AUP43_01015</name>
</gene>
<keyword evidence="2" id="KW-1185">Reference proteome</keyword>
<dbReference type="Proteomes" id="UP000076400">
    <property type="component" value="Unassembled WGS sequence"/>
</dbReference>
<accession>A0A154W8K7</accession>
<evidence type="ECO:0000313" key="2">
    <source>
        <dbReference type="Proteomes" id="UP000076400"/>
    </source>
</evidence>
<dbReference type="RefSeq" id="WP_067554151.1">
    <property type="nucleotide sequence ID" value="NZ_LPXN01000094.1"/>
</dbReference>
<dbReference type="AlphaFoldDB" id="A0A154W8K7"/>
<organism evidence="1 2">
    <name type="scientific">Oceanibaculum pacificum</name>
    <dbReference type="NCBI Taxonomy" id="580166"/>
    <lineage>
        <taxon>Bacteria</taxon>
        <taxon>Pseudomonadati</taxon>
        <taxon>Pseudomonadota</taxon>
        <taxon>Alphaproteobacteria</taxon>
        <taxon>Rhodospirillales</taxon>
        <taxon>Oceanibaculaceae</taxon>
        <taxon>Oceanibaculum</taxon>
    </lineage>
</organism>
<dbReference type="STRING" id="580166.AUP43_01015"/>
<sequence length="259" mass="28309">MQDGASFFQGVNLRVGFYDRLFTHAANLAGEEDFYRGFTAETDSVLEAACGTGRLFGSLSGPGRLLAGFDASLELLRQARKNHPTVPLSLQRLESFAFGRRFTRIVVGYYGLSYVLDAAGRTGHMRCLAAHLEPDGRALIHLPDAEILRRPIPDHEMAAFQGSRSIRDQATGFEGALTHRVSEATLEADGAVRAMHFHFALRNSQGAILREETAAMRYAILDEDDLARLAASAGLRILDIRKGFSEGIDSELIAILAKA</sequence>
<proteinExistence type="predicted"/>
<dbReference type="Gene3D" id="2.20.130.10">
    <property type="entry name" value="CAC2371-like domains"/>
    <property type="match status" value="1"/>
</dbReference>
<reference evidence="1 2" key="1">
    <citation type="submission" date="2015-12" db="EMBL/GenBank/DDBJ databases">
        <title>Genome sequence of Oceanibaculum pacificum MCCC 1A02656.</title>
        <authorList>
            <person name="Lu L."/>
            <person name="Lai Q."/>
            <person name="Shao Z."/>
            <person name="Qian P."/>
        </authorList>
    </citation>
    <scope>NUCLEOTIDE SEQUENCE [LARGE SCALE GENOMIC DNA]</scope>
    <source>
        <strain evidence="1 2">MCCC 1A02656</strain>
    </source>
</reference>
<dbReference type="InterPro" id="IPR029063">
    <property type="entry name" value="SAM-dependent_MTases_sf"/>
</dbReference>
<evidence type="ECO:0000313" key="1">
    <source>
        <dbReference type="EMBL" id="KZD09793.1"/>
    </source>
</evidence>